<dbReference type="AlphaFoldDB" id="A0A1F8GCJ7"/>
<gene>
    <name evidence="1" type="ORF">A2918_03685</name>
</gene>
<accession>A0A1F8GCJ7</accession>
<evidence type="ECO:0000313" key="2">
    <source>
        <dbReference type="Proteomes" id="UP000178227"/>
    </source>
</evidence>
<evidence type="ECO:0000313" key="1">
    <source>
        <dbReference type="EMBL" id="OGN23112.1"/>
    </source>
</evidence>
<reference evidence="1 2" key="1">
    <citation type="journal article" date="2016" name="Nat. Commun.">
        <title>Thousands of microbial genomes shed light on interconnected biogeochemical processes in an aquifer system.</title>
        <authorList>
            <person name="Anantharaman K."/>
            <person name="Brown C.T."/>
            <person name="Hug L.A."/>
            <person name="Sharon I."/>
            <person name="Castelle C.J."/>
            <person name="Probst A.J."/>
            <person name="Thomas B.C."/>
            <person name="Singh A."/>
            <person name="Wilkins M.J."/>
            <person name="Karaoz U."/>
            <person name="Brodie E.L."/>
            <person name="Williams K.H."/>
            <person name="Hubbard S.S."/>
            <person name="Banfield J.F."/>
        </authorList>
    </citation>
    <scope>NUCLEOTIDE SEQUENCE [LARGE SCALE GENOMIC DNA]</scope>
</reference>
<proteinExistence type="predicted"/>
<dbReference type="EMBL" id="MGKI01000004">
    <property type="protein sequence ID" value="OGN23112.1"/>
    <property type="molecule type" value="Genomic_DNA"/>
</dbReference>
<organism evidence="1 2">
    <name type="scientific">Candidatus Yanofskybacteria bacterium RIFCSPLOWO2_01_FULL_42_49</name>
    <dbReference type="NCBI Taxonomy" id="1802694"/>
    <lineage>
        <taxon>Bacteria</taxon>
        <taxon>Candidatus Yanofskyibacteriota</taxon>
    </lineage>
</organism>
<sequence length="226" mass="26619">MRVHSEEIKKKVTKARKQGKTYRELVQMFGIAKSTLSYWFGDKLGHPYDREGQLKHLAKIRPLAILAKRNIKAEQQAKLMEKVRKDIQKYPTKNIGLQKLFLAGLYWAEGAKHKKVGGLKFVNTDPKLSLLYLSLLRKCYSIDEARLRVRLHLHYYHKIKNTRLFWSQLLNVPLDQFGKIYIKKRSKTKKFRQNFMGICFISYFDGNVRKELLELASQFHDVVMSS</sequence>
<protein>
    <submittedName>
        <fullName evidence="1">Uncharacterized protein</fullName>
    </submittedName>
</protein>
<comment type="caution">
    <text evidence="1">The sequence shown here is derived from an EMBL/GenBank/DDBJ whole genome shotgun (WGS) entry which is preliminary data.</text>
</comment>
<name>A0A1F8GCJ7_9BACT</name>
<dbReference type="Proteomes" id="UP000178227">
    <property type="component" value="Unassembled WGS sequence"/>
</dbReference>